<keyword evidence="2" id="KW-0732">Signal</keyword>
<dbReference type="InterPro" id="IPR036844">
    <property type="entry name" value="Hint_dom_sf"/>
</dbReference>
<dbReference type="Gene3D" id="3.30.1380.10">
    <property type="match status" value="2"/>
</dbReference>
<reference evidence="4" key="1">
    <citation type="submission" date="2022-06" db="EMBL/GenBank/DDBJ databases">
        <authorList>
            <person name="Berger JAMES D."/>
            <person name="Berger JAMES D."/>
        </authorList>
    </citation>
    <scope>NUCLEOTIDE SEQUENCE [LARGE SCALE GENOMIC DNA]</scope>
</reference>
<evidence type="ECO:0000313" key="5">
    <source>
        <dbReference type="WBParaSite" id="SRDH1_78860.1"/>
    </source>
</evidence>
<keyword evidence="4" id="KW-1185">Reference proteome</keyword>
<feature type="chain" id="PRO_5041658304" description="Hint domain-containing protein" evidence="2">
    <location>
        <begin position="21"/>
        <end position="776"/>
    </location>
</feature>
<dbReference type="InterPro" id="IPR001767">
    <property type="entry name" value="Hedgehog_Hint"/>
</dbReference>
<sequence length="776" mass="90594">MYQSHCLLFIILLTIYTVNILQGCMKSSMFYRTPIRTRSHVFVPGEYQPKQLEGNLEASGPLDTRDFHNQFPNKRLVRVDSPYIIFDSEEARWMTKGCRDRLIKLSTQIHNTWAKQDVILRVIRSWVKPPPNYKPLPQDDNMEDSHEDSPLLYEKNSKPEKVSHSRNPVFVGNSPTVFSGQRALPFVPVKSRQFLDAPVIDMTPEMMDGEFIQINSHSNKIGTQSKNLKFNQFIPSSKSISTQTSRWPSIKNNLNYITHLSSLPRSYPTQNSHSYQSLSSSSSSSPPSPPPPSPSTSSSSGYFFNPNKVSSSLPDSTYNTMIRLPRNILIKQSNISIYHLNQTINLSNRSDKSVHKLVERSINPIYPSNTDRNYRNYDYNSNHNYLINNNNNQLNELRMEEFHYAGRAVDMELITRKYGRPHNSDLHLGVLAQIAYYVAHFDWCFFNRAGHVHCSVKPDSIVTSQWFGCFSSESKVFKSNGQLISMKDLKIGDYIITQNPLNGHITNTLVIGFLDYDQHAWSPLIEIKYQINSDLIQQEQQQEEQKQEKEEGQQPWKHEEEEEEEQQQQREQEKEEEQQRKQEEEEQQQREQEEVERRRRQQQQQENSIYLTEDHLIFIYDNSTIINNHKKAVFASNVKKGQIIFVYNNKLNKLMKAKIISVQLRKSFFSLNNNTDNQYYKIGLYAPITDTGTMIVDNVLVSCFAYISNHQLASLIILPWKLIYKLIIFIKMFQFNESNEIDSINSNGVPWFIQWIYKLTYRILSESHFYKSTYLI</sequence>
<evidence type="ECO:0000256" key="2">
    <source>
        <dbReference type="SAM" id="SignalP"/>
    </source>
</evidence>
<dbReference type="GO" id="GO:0005113">
    <property type="term" value="F:patched binding"/>
    <property type="evidence" value="ECO:0007669"/>
    <property type="project" value="TreeGrafter"/>
</dbReference>
<dbReference type="Proteomes" id="UP000050792">
    <property type="component" value="Unassembled WGS sequence"/>
</dbReference>
<dbReference type="InterPro" id="IPR000320">
    <property type="entry name" value="Hedgehog_signalling_dom"/>
</dbReference>
<evidence type="ECO:0000256" key="1">
    <source>
        <dbReference type="SAM" id="MobiDB-lite"/>
    </source>
</evidence>
<feature type="region of interest" description="Disordered" evidence="1">
    <location>
        <begin position="131"/>
        <end position="152"/>
    </location>
</feature>
<dbReference type="GO" id="GO:0007267">
    <property type="term" value="P:cell-cell signaling"/>
    <property type="evidence" value="ECO:0007669"/>
    <property type="project" value="InterPro"/>
</dbReference>
<dbReference type="GO" id="GO:0005615">
    <property type="term" value="C:extracellular space"/>
    <property type="evidence" value="ECO:0007669"/>
    <property type="project" value="TreeGrafter"/>
</dbReference>
<feature type="signal peptide" evidence="2">
    <location>
        <begin position="1"/>
        <end position="20"/>
    </location>
</feature>
<feature type="compositionally biased region" description="Basic and acidic residues" evidence="1">
    <location>
        <begin position="543"/>
        <end position="559"/>
    </location>
</feature>
<dbReference type="CDD" id="cd00081">
    <property type="entry name" value="Hint"/>
    <property type="match status" value="1"/>
</dbReference>
<dbReference type="GO" id="GO:0016540">
    <property type="term" value="P:protein autoprocessing"/>
    <property type="evidence" value="ECO:0007669"/>
    <property type="project" value="InterPro"/>
</dbReference>
<reference evidence="5" key="2">
    <citation type="submission" date="2023-11" db="UniProtKB">
        <authorList>
            <consortium name="WormBaseParasite"/>
        </authorList>
    </citation>
    <scope>IDENTIFICATION</scope>
</reference>
<organism evidence="4 5">
    <name type="scientific">Schistosoma rodhaini</name>
    <dbReference type="NCBI Taxonomy" id="6188"/>
    <lineage>
        <taxon>Eukaryota</taxon>
        <taxon>Metazoa</taxon>
        <taxon>Spiralia</taxon>
        <taxon>Lophotrochozoa</taxon>
        <taxon>Platyhelminthes</taxon>
        <taxon>Trematoda</taxon>
        <taxon>Digenea</taxon>
        <taxon>Strigeidida</taxon>
        <taxon>Schistosomatoidea</taxon>
        <taxon>Schistosomatidae</taxon>
        <taxon>Schistosoma</taxon>
    </lineage>
</organism>
<dbReference type="PANTHER" id="PTHR11889">
    <property type="entry name" value="HEDGEHOG"/>
    <property type="match status" value="1"/>
</dbReference>
<dbReference type="InterPro" id="IPR050387">
    <property type="entry name" value="Hedgehog_Signaling"/>
</dbReference>
<dbReference type="InterPro" id="IPR003587">
    <property type="entry name" value="Hint_dom_N"/>
</dbReference>
<dbReference type="WBParaSite" id="SRDH1_78860.1">
    <property type="protein sequence ID" value="SRDH1_78860.1"/>
    <property type="gene ID" value="SRDH1_78860"/>
</dbReference>
<proteinExistence type="predicted"/>
<dbReference type="Pfam" id="PF01085">
    <property type="entry name" value="HH_signal"/>
    <property type="match status" value="2"/>
</dbReference>
<feature type="compositionally biased region" description="Basic and acidic residues" evidence="1">
    <location>
        <begin position="143"/>
        <end position="152"/>
    </location>
</feature>
<dbReference type="PANTHER" id="PTHR11889:SF31">
    <property type="entry name" value="PROTEIN HEDGEHOG"/>
    <property type="match status" value="1"/>
</dbReference>
<dbReference type="GO" id="GO:0005509">
    <property type="term" value="F:calcium ion binding"/>
    <property type="evidence" value="ECO:0007669"/>
    <property type="project" value="TreeGrafter"/>
</dbReference>
<dbReference type="AlphaFoldDB" id="A0AA85G5F1"/>
<dbReference type="GO" id="GO:0001708">
    <property type="term" value="P:cell fate specification"/>
    <property type="evidence" value="ECO:0007669"/>
    <property type="project" value="TreeGrafter"/>
</dbReference>
<dbReference type="Pfam" id="PF01079">
    <property type="entry name" value="Hint"/>
    <property type="match status" value="1"/>
</dbReference>
<dbReference type="SMART" id="SM00306">
    <property type="entry name" value="HintN"/>
    <property type="match status" value="1"/>
</dbReference>
<evidence type="ECO:0000313" key="4">
    <source>
        <dbReference type="Proteomes" id="UP000050792"/>
    </source>
</evidence>
<accession>A0AA85G5F1</accession>
<dbReference type="GO" id="GO:0007224">
    <property type="term" value="P:smoothened signaling pathway"/>
    <property type="evidence" value="ECO:0007669"/>
    <property type="project" value="TreeGrafter"/>
</dbReference>
<dbReference type="SUPFAM" id="SSF55166">
    <property type="entry name" value="Hedgehog/DD-peptidase"/>
    <property type="match status" value="2"/>
</dbReference>
<feature type="compositionally biased region" description="Low complexity" evidence="1">
    <location>
        <begin position="272"/>
        <end position="285"/>
    </location>
</feature>
<dbReference type="InterPro" id="IPR009045">
    <property type="entry name" value="Zn_M74/Hedgehog-like"/>
</dbReference>
<feature type="compositionally biased region" description="Basic and acidic residues" evidence="1">
    <location>
        <begin position="567"/>
        <end position="597"/>
    </location>
</feature>
<dbReference type="SUPFAM" id="SSF51294">
    <property type="entry name" value="Hedgehog/intein (Hint) domain"/>
    <property type="match status" value="2"/>
</dbReference>
<evidence type="ECO:0000259" key="3">
    <source>
        <dbReference type="SMART" id="SM00306"/>
    </source>
</evidence>
<feature type="domain" description="Hint" evidence="3">
    <location>
        <begin position="467"/>
        <end position="648"/>
    </location>
</feature>
<name>A0AA85G5F1_9TREM</name>
<protein>
    <recommendedName>
        <fullName evidence="3">Hint domain-containing protein</fullName>
    </recommendedName>
</protein>
<feature type="region of interest" description="Disordered" evidence="1">
    <location>
        <begin position="267"/>
        <end position="302"/>
    </location>
</feature>
<dbReference type="Gene3D" id="2.170.16.10">
    <property type="entry name" value="Hedgehog/Intein (Hint) domain"/>
    <property type="match status" value="1"/>
</dbReference>
<dbReference type="GO" id="GO:0010468">
    <property type="term" value="P:regulation of gene expression"/>
    <property type="evidence" value="ECO:0007669"/>
    <property type="project" value="TreeGrafter"/>
</dbReference>
<feature type="region of interest" description="Disordered" evidence="1">
    <location>
        <begin position="538"/>
        <end position="605"/>
    </location>
</feature>